<dbReference type="Pfam" id="PF09674">
    <property type="entry name" value="DUF2400"/>
    <property type="match status" value="1"/>
</dbReference>
<name>A0AAW5ICH3_9BACT</name>
<organism evidence="1 2">
    <name type="scientific">Segatella copri</name>
    <dbReference type="NCBI Taxonomy" id="165179"/>
    <lineage>
        <taxon>Bacteria</taxon>
        <taxon>Pseudomonadati</taxon>
        <taxon>Bacteroidota</taxon>
        <taxon>Bacteroidia</taxon>
        <taxon>Bacteroidales</taxon>
        <taxon>Prevotellaceae</taxon>
        <taxon>Segatella</taxon>
    </lineage>
</organism>
<dbReference type="AlphaFoldDB" id="A0AAW5ICH3"/>
<proteinExistence type="predicted"/>
<gene>
    <name evidence="1" type="ORF">NNC68_08020</name>
</gene>
<dbReference type="EMBL" id="JANDWU010000012">
    <property type="protein sequence ID" value="MCP9549418.1"/>
    <property type="molecule type" value="Genomic_DNA"/>
</dbReference>
<comment type="caution">
    <text evidence="1">The sequence shown here is derived from an EMBL/GenBank/DDBJ whole genome shotgun (WGS) entry which is preliminary data.</text>
</comment>
<dbReference type="RefSeq" id="WP_254970030.1">
    <property type="nucleotide sequence ID" value="NZ_JANDWU010000012.1"/>
</dbReference>
<accession>A0AAW5ICH3</accession>
<dbReference type="Proteomes" id="UP001205506">
    <property type="component" value="Unassembled WGS sequence"/>
</dbReference>
<evidence type="ECO:0000313" key="2">
    <source>
        <dbReference type="Proteomes" id="UP001205506"/>
    </source>
</evidence>
<dbReference type="InterPro" id="IPR014127">
    <property type="entry name" value="CHP02757"/>
</dbReference>
<sequence>MQQEQFTKIINERYKTLDVEKLKNSTPVSVVHKMANKPGATTADIEICAMITAMFCWDHDPKKTIETATGFMDMANWDIAEYVKYGDFYDIPDNKVFSRMLKAESIKSVLHNLRQIYSTRKSMKETIDNTLTSSMYGDGKAFKVLLYDLTKIYEPARMGSPERNSACSRINNLLRWMVRSNDIDLGVWQTSTIQPSMLKAILDCKIATMIATSNFIDNSQCSWKAVEELTYKMKMVDQEDPLKCDVVLRSMNSLWIK</sequence>
<protein>
    <submittedName>
        <fullName evidence="1">DUF2400 domain-containing protein</fullName>
    </submittedName>
</protein>
<reference evidence="1" key="1">
    <citation type="submission" date="2022-07" db="EMBL/GenBank/DDBJ databases">
        <title>Prevotella copri.</title>
        <authorList>
            <person name="Yang C."/>
        </authorList>
    </citation>
    <scope>NUCLEOTIDE SEQUENCE</scope>
    <source>
        <strain evidence="1">HF1805</strain>
    </source>
</reference>
<evidence type="ECO:0000313" key="1">
    <source>
        <dbReference type="EMBL" id="MCP9549418.1"/>
    </source>
</evidence>